<dbReference type="EMBL" id="SIHJ01000001">
    <property type="protein sequence ID" value="TWT36423.1"/>
    <property type="molecule type" value="Genomic_DNA"/>
</dbReference>
<name>A0A5C5VEH8_9BACT</name>
<gene>
    <name evidence="2" type="ORF">KOR34_13280</name>
</gene>
<dbReference type="InterPro" id="IPR018247">
    <property type="entry name" value="EF_Hand_1_Ca_BS"/>
</dbReference>
<comment type="caution">
    <text evidence="2">The sequence shown here is derived from an EMBL/GenBank/DDBJ whole genome shotgun (WGS) entry which is preliminary data.</text>
</comment>
<reference evidence="2 3" key="1">
    <citation type="submission" date="2019-02" db="EMBL/GenBank/DDBJ databases">
        <title>Deep-cultivation of Planctomycetes and their phenomic and genomic characterization uncovers novel biology.</title>
        <authorList>
            <person name="Wiegand S."/>
            <person name="Jogler M."/>
            <person name="Boedeker C."/>
            <person name="Pinto D."/>
            <person name="Vollmers J."/>
            <person name="Rivas-Marin E."/>
            <person name="Kohn T."/>
            <person name="Peeters S.H."/>
            <person name="Heuer A."/>
            <person name="Rast P."/>
            <person name="Oberbeckmann S."/>
            <person name="Bunk B."/>
            <person name="Jeske O."/>
            <person name="Meyerdierks A."/>
            <person name="Storesund J.E."/>
            <person name="Kallscheuer N."/>
            <person name="Luecker S."/>
            <person name="Lage O.M."/>
            <person name="Pohl T."/>
            <person name="Merkel B.J."/>
            <person name="Hornburger P."/>
            <person name="Mueller R.-W."/>
            <person name="Bruemmer F."/>
            <person name="Labrenz M."/>
            <person name="Spormann A.M."/>
            <person name="Op Den Camp H."/>
            <person name="Overmann J."/>
            <person name="Amann R."/>
            <person name="Jetten M.S.M."/>
            <person name="Mascher T."/>
            <person name="Medema M.H."/>
            <person name="Devos D.P."/>
            <person name="Kaster A.-K."/>
            <person name="Ovreas L."/>
            <person name="Rohde M."/>
            <person name="Galperin M.Y."/>
            <person name="Jogler C."/>
        </authorList>
    </citation>
    <scope>NUCLEOTIDE SEQUENCE [LARGE SCALE GENOMIC DNA]</scope>
    <source>
        <strain evidence="2 3">KOR34</strain>
    </source>
</reference>
<evidence type="ECO:0000256" key="1">
    <source>
        <dbReference type="SAM" id="MobiDB-lite"/>
    </source>
</evidence>
<organism evidence="2 3">
    <name type="scientific">Posidoniimonas corsicana</name>
    <dbReference type="NCBI Taxonomy" id="1938618"/>
    <lineage>
        <taxon>Bacteria</taxon>
        <taxon>Pseudomonadati</taxon>
        <taxon>Planctomycetota</taxon>
        <taxon>Planctomycetia</taxon>
        <taxon>Pirellulales</taxon>
        <taxon>Lacipirellulaceae</taxon>
        <taxon>Posidoniimonas</taxon>
    </lineage>
</organism>
<dbReference type="Gene3D" id="1.10.1330.10">
    <property type="entry name" value="Dockerin domain"/>
    <property type="match status" value="1"/>
</dbReference>
<dbReference type="GO" id="GO:0000272">
    <property type="term" value="P:polysaccharide catabolic process"/>
    <property type="evidence" value="ECO:0007669"/>
    <property type="project" value="InterPro"/>
</dbReference>
<dbReference type="AlphaFoldDB" id="A0A5C5VEH8"/>
<dbReference type="Proteomes" id="UP000316714">
    <property type="component" value="Unassembled WGS sequence"/>
</dbReference>
<proteinExistence type="predicted"/>
<dbReference type="InterPro" id="IPR036439">
    <property type="entry name" value="Dockerin_dom_sf"/>
</dbReference>
<dbReference type="OrthoDB" id="5242130at2"/>
<evidence type="ECO:0000313" key="3">
    <source>
        <dbReference type="Proteomes" id="UP000316714"/>
    </source>
</evidence>
<accession>A0A5C5VEH8</accession>
<protein>
    <submittedName>
        <fullName evidence="2">Uncharacterized protein</fullName>
    </submittedName>
</protein>
<dbReference type="RefSeq" id="WP_146563315.1">
    <property type="nucleotide sequence ID" value="NZ_SIHJ01000001.1"/>
</dbReference>
<dbReference type="PROSITE" id="PS00018">
    <property type="entry name" value="EF_HAND_1"/>
    <property type="match status" value="1"/>
</dbReference>
<feature type="region of interest" description="Disordered" evidence="1">
    <location>
        <begin position="1106"/>
        <end position="1141"/>
    </location>
</feature>
<keyword evidence="3" id="KW-1185">Reference proteome</keyword>
<sequence length="1156" mass="124272">MPSRPPSPRRRSRLSFEPLETRQLLTAAQLIDLNTTPLGDGPDAFASIGGDVYFQQDGDLWRVPPLGEPQAVVDDRFVSPEGLWRVGGYLLFSNGDGIWSFDPGVDEATLVIAAPSAQTSFRPWGDRMLVSRGDNLWLTDGTATGTKLSVAADRHLSFIYSAELGGELLFSAYDDDHGHELWKVDAAGDAGLVKDIWAGGSSSRPTSLIATGGWVYFTANDGEHGPELWRSDGTEQNTTLAHEFYPGDANVPAPTGMSVVGDYVYYAATSTLYGRELHRTHAATGATSLAADALLGSSTTGNPLSSNPQDFLIHDGAVFFTATNSAGGRTAMKYDPQAAALVNLTPGLSREWMRLYEAGGQVYIVAANRGVNSNHYLDWQVLLSDGTAAGTTAVDTPALFRETTWPAVYDEGAAGLTLTFVQTREHAVWRLTPAGVSDIGAVDSSLISTAGIRVGDYRVLSFTSFSSPSTGLGDLWAVNLADNTLAQLGQIHEDTPFIVAGGRAYYNGWDGQAGHAVWATDGTDAGTAVVVDLDARTDGSTLYYGGRNSLEFNGEHYFAVGVGASGAELWASDGSPAGTRRVAPTGTQRPQDLTEFDGSLYFIAGRPGIIGLVHQLWRVAPDGTAEQVEGVRATRIRVENGALYLEGAIGDDAGLFRNDGGGFQLVRRSYQVNGTNGDFSFPPVEQDGRVFYHFGNIYREDLYVQDLATGAWTKLADARTIAWMRPFGEGVIFSRRDNNVGDYDMWYTDGTVDGTRPLTEFTPAHENSSTFLPLFEQDGYYYFRIETAEHGYELWRNQGTPESGELVMDIRPGEADSFPTAAHVLGDRVLFIADDGVHGREWWVLESGQSMPRLLTDIAAGEDDGVPSSTDVYRHGDYVYFTGYDPEHGREAWRTDGTAAGTVLLHDVWPGPQSSQPRTYSVAGGRLFYHADDGVHGREVWALPLDAIPTPGDYDADGFVTASDHALWRSTYGSTTDLRADGNRDGRVDAADYTVWRDAWTAAPGDYNADGAATATNHGVWRSTYGSTTDLRADGNGDGRIDAADYTVWRDNLAPPPAEGRDTPTELAPQAAPLASSLSAAPTAAAANAALDQALAAWSPTSDPLLLALRPTTPPSQDAAAAELADAEPNDEAPGASAPPLRALIDNWWRTVDRQG</sequence>
<dbReference type="SUPFAM" id="SSF63825">
    <property type="entry name" value="YWTD domain"/>
    <property type="match status" value="1"/>
</dbReference>
<evidence type="ECO:0000313" key="2">
    <source>
        <dbReference type="EMBL" id="TWT36423.1"/>
    </source>
</evidence>